<proteinExistence type="predicted"/>
<dbReference type="GO" id="GO:0005524">
    <property type="term" value="F:ATP binding"/>
    <property type="evidence" value="ECO:0007669"/>
    <property type="project" value="UniProtKB-KW"/>
</dbReference>
<keyword evidence="7" id="KW-0067">ATP-binding</keyword>
<dbReference type="InterPro" id="IPR011712">
    <property type="entry name" value="Sig_transdc_His_kin_sub3_dim/P"/>
</dbReference>
<dbReference type="SUPFAM" id="SSF55874">
    <property type="entry name" value="ATPase domain of HSP90 chaperone/DNA topoisomerase II/histidine kinase"/>
    <property type="match status" value="1"/>
</dbReference>
<evidence type="ECO:0000256" key="9">
    <source>
        <dbReference type="SAM" id="Phobius"/>
    </source>
</evidence>
<name>C8NJ20_9LACT</name>
<keyword evidence="9" id="KW-1133">Transmembrane helix</keyword>
<keyword evidence="8" id="KW-0902">Two-component regulatory system</keyword>
<keyword evidence="6 12" id="KW-0418">Kinase</keyword>
<dbReference type="AlphaFoldDB" id="C8NJ20"/>
<feature type="transmembrane region" description="Helical" evidence="9">
    <location>
        <begin position="34"/>
        <end position="51"/>
    </location>
</feature>
<evidence type="ECO:0000256" key="1">
    <source>
        <dbReference type="ARBA" id="ARBA00000085"/>
    </source>
</evidence>
<dbReference type="GO" id="GO:0016020">
    <property type="term" value="C:membrane"/>
    <property type="evidence" value="ECO:0007669"/>
    <property type="project" value="InterPro"/>
</dbReference>
<keyword evidence="13" id="KW-1185">Reference proteome</keyword>
<dbReference type="STRING" id="638301.HMPREF0444_1915"/>
<dbReference type="PANTHER" id="PTHR24421:SF10">
    <property type="entry name" value="NITRATE_NITRITE SENSOR PROTEIN NARQ"/>
    <property type="match status" value="1"/>
</dbReference>
<dbReference type="HOGENOM" id="CLU_000445_20_15_9"/>
<evidence type="ECO:0000256" key="3">
    <source>
        <dbReference type="ARBA" id="ARBA00022553"/>
    </source>
</evidence>
<evidence type="ECO:0000256" key="5">
    <source>
        <dbReference type="ARBA" id="ARBA00022741"/>
    </source>
</evidence>
<evidence type="ECO:0000259" key="10">
    <source>
        <dbReference type="Pfam" id="PF02518"/>
    </source>
</evidence>
<evidence type="ECO:0000256" key="2">
    <source>
        <dbReference type="ARBA" id="ARBA00012438"/>
    </source>
</evidence>
<keyword evidence="9" id="KW-0472">Membrane</keyword>
<sequence length="376" mass="43310">MKIDQWVRFIIRYGFILFSLFEWSQLPGMSAHQIVFFTAFIAVVQIGYYWLKYQWYILVEGIAVALLCFYFQTVFSGLILLLCFEISLRFSFKNAVVMQVLLGLIIIIPAMQQFDTLKAIMTVFFILFFLYGNHILEERRALQEELDEVYQKLSEQRYDLQQAQYKMGTMKEIFTLQERNRISREIHDSVGHSLSTIIIQLGAISQLAKMENSPIQEMSEGLREFATQGLQEVRKIVHDLKPEQMDRKQLDIALEEFFHEVQVNSGLEIQFRKNDPTFALNSEAELSVFRGVQEAITNAMRHGNATKITVLLMYNQAQLVVTIKDNGQGATSEELVPKGGLKSLQERLRREGGVVEMNPSNQGVTIQFIIPNPNQG</sequence>
<dbReference type="Pfam" id="PF07730">
    <property type="entry name" value="HisKA_3"/>
    <property type="match status" value="1"/>
</dbReference>
<dbReference type="Proteomes" id="UP000005926">
    <property type="component" value="Unassembled WGS sequence"/>
</dbReference>
<accession>C8NJ20</accession>
<gene>
    <name evidence="12" type="ORF">HMPREF0444_1915</name>
</gene>
<evidence type="ECO:0000256" key="6">
    <source>
        <dbReference type="ARBA" id="ARBA00022777"/>
    </source>
</evidence>
<feature type="transmembrane region" description="Helical" evidence="9">
    <location>
        <begin position="57"/>
        <end position="83"/>
    </location>
</feature>
<keyword evidence="4" id="KW-0808">Transferase</keyword>
<dbReference type="EC" id="2.7.13.3" evidence="2"/>
<evidence type="ECO:0000313" key="12">
    <source>
        <dbReference type="EMBL" id="EEW36355.1"/>
    </source>
</evidence>
<feature type="transmembrane region" description="Helical" evidence="9">
    <location>
        <begin position="117"/>
        <end position="136"/>
    </location>
</feature>
<organism evidence="12 13">
    <name type="scientific">Granulicatella adiacens ATCC 49175</name>
    <dbReference type="NCBI Taxonomy" id="638301"/>
    <lineage>
        <taxon>Bacteria</taxon>
        <taxon>Bacillati</taxon>
        <taxon>Bacillota</taxon>
        <taxon>Bacilli</taxon>
        <taxon>Lactobacillales</taxon>
        <taxon>Carnobacteriaceae</taxon>
        <taxon>Granulicatella</taxon>
    </lineage>
</organism>
<dbReference type="EMBL" id="ACKZ01000030">
    <property type="protein sequence ID" value="EEW36355.1"/>
    <property type="molecule type" value="Genomic_DNA"/>
</dbReference>
<dbReference type="eggNOG" id="COG4585">
    <property type="taxonomic scope" value="Bacteria"/>
</dbReference>
<evidence type="ECO:0000256" key="4">
    <source>
        <dbReference type="ARBA" id="ARBA00022679"/>
    </source>
</evidence>
<dbReference type="InterPro" id="IPR050482">
    <property type="entry name" value="Sensor_HK_TwoCompSys"/>
</dbReference>
<evidence type="ECO:0000313" key="13">
    <source>
        <dbReference type="Proteomes" id="UP000005926"/>
    </source>
</evidence>
<dbReference type="RefSeq" id="WP_005606589.1">
    <property type="nucleotide sequence ID" value="NZ_CP102283.1"/>
</dbReference>
<reference evidence="12 13" key="1">
    <citation type="submission" date="2009-08" db="EMBL/GenBank/DDBJ databases">
        <authorList>
            <person name="Muzny D."/>
            <person name="Qin X."/>
            <person name="Deng J."/>
            <person name="Jiang H."/>
            <person name="Liu Y."/>
            <person name="Qu J."/>
            <person name="Song X.-Z."/>
            <person name="Zhang L."/>
            <person name="Thornton R."/>
            <person name="Coyle M."/>
            <person name="Francisco L."/>
            <person name="Jackson L."/>
            <person name="Javaid M."/>
            <person name="Korchina V."/>
            <person name="Kovar C."/>
            <person name="Mata R."/>
            <person name="Mathew T."/>
            <person name="Ngo R."/>
            <person name="Nguyen L."/>
            <person name="Nguyen N."/>
            <person name="Okwuonu G."/>
            <person name="Ongeri F."/>
            <person name="Pham C."/>
            <person name="Simmons D."/>
            <person name="Wilczek-Boney K."/>
            <person name="Hale W."/>
            <person name="Jakkamsetti A."/>
            <person name="Pham P."/>
            <person name="Ruth R."/>
            <person name="San Lucas F."/>
            <person name="Warren J."/>
            <person name="Zhang J."/>
            <person name="Zhao Z."/>
            <person name="Zhou C."/>
            <person name="Zhu D."/>
            <person name="Lee S."/>
            <person name="Bess C."/>
            <person name="Blankenburg K."/>
            <person name="Forbes L."/>
            <person name="Fu Q."/>
            <person name="Gubbala S."/>
            <person name="Hirani K."/>
            <person name="Jayaseelan J.C."/>
            <person name="Lara F."/>
            <person name="Munidasa M."/>
            <person name="Palculict T."/>
            <person name="Patil S."/>
            <person name="Pu L.-L."/>
            <person name="Saada N."/>
            <person name="Tang L."/>
            <person name="Weissenberger G."/>
            <person name="Zhu Y."/>
            <person name="Hemphill L."/>
            <person name="Shang Y."/>
            <person name="Youmans B."/>
            <person name="Ayvaz T."/>
            <person name="Ross M."/>
            <person name="Santibanez J."/>
            <person name="Aqrawi P."/>
            <person name="Gross S."/>
            <person name="Joshi V."/>
            <person name="Fowler G."/>
            <person name="Nazareth L."/>
            <person name="Reid J."/>
            <person name="Worley K."/>
            <person name="Petrosino J."/>
            <person name="Highlander S."/>
            <person name="Gibbs R."/>
        </authorList>
    </citation>
    <scope>NUCLEOTIDE SEQUENCE [LARGE SCALE GENOMIC DNA]</scope>
    <source>
        <strain evidence="12 13">ATCC 49175</strain>
    </source>
</reference>
<dbReference type="InterPro" id="IPR003594">
    <property type="entry name" value="HATPase_dom"/>
</dbReference>
<keyword evidence="5" id="KW-0547">Nucleotide-binding</keyword>
<feature type="domain" description="Histidine kinase/HSP90-like ATPase" evidence="10">
    <location>
        <begin position="286"/>
        <end position="371"/>
    </location>
</feature>
<protein>
    <recommendedName>
        <fullName evidence="2">histidine kinase</fullName>
        <ecNumber evidence="2">2.7.13.3</ecNumber>
    </recommendedName>
</protein>
<evidence type="ECO:0000256" key="8">
    <source>
        <dbReference type="ARBA" id="ARBA00023012"/>
    </source>
</evidence>
<dbReference type="GO" id="GO:0000155">
    <property type="term" value="F:phosphorelay sensor kinase activity"/>
    <property type="evidence" value="ECO:0007669"/>
    <property type="project" value="InterPro"/>
</dbReference>
<dbReference type="CDD" id="cd16917">
    <property type="entry name" value="HATPase_UhpB-NarQ-NarX-like"/>
    <property type="match status" value="1"/>
</dbReference>
<evidence type="ECO:0000256" key="7">
    <source>
        <dbReference type="ARBA" id="ARBA00022840"/>
    </source>
</evidence>
<dbReference type="GO" id="GO:0046983">
    <property type="term" value="F:protein dimerization activity"/>
    <property type="evidence" value="ECO:0007669"/>
    <property type="project" value="InterPro"/>
</dbReference>
<dbReference type="GeneID" id="78412327"/>
<dbReference type="Pfam" id="PF02518">
    <property type="entry name" value="HATPase_c"/>
    <property type="match status" value="1"/>
</dbReference>
<feature type="transmembrane region" description="Helical" evidence="9">
    <location>
        <begin position="95"/>
        <end position="111"/>
    </location>
</feature>
<dbReference type="InterPro" id="IPR036890">
    <property type="entry name" value="HATPase_C_sf"/>
</dbReference>
<dbReference type="Gene3D" id="1.20.5.1930">
    <property type="match status" value="1"/>
</dbReference>
<feature type="domain" description="Signal transduction histidine kinase subgroup 3 dimerisation and phosphoacceptor" evidence="11">
    <location>
        <begin position="178"/>
        <end position="244"/>
    </location>
</feature>
<dbReference type="Gene3D" id="3.30.565.10">
    <property type="entry name" value="Histidine kinase-like ATPase, C-terminal domain"/>
    <property type="match status" value="1"/>
</dbReference>
<comment type="catalytic activity">
    <reaction evidence="1">
        <text>ATP + protein L-histidine = ADP + protein N-phospho-L-histidine.</text>
        <dbReference type="EC" id="2.7.13.3"/>
    </reaction>
</comment>
<keyword evidence="3" id="KW-0597">Phosphoprotein</keyword>
<comment type="caution">
    <text evidence="12">The sequence shown here is derived from an EMBL/GenBank/DDBJ whole genome shotgun (WGS) entry which is preliminary data.</text>
</comment>
<keyword evidence="9" id="KW-0812">Transmembrane</keyword>
<dbReference type="PANTHER" id="PTHR24421">
    <property type="entry name" value="NITRATE/NITRITE SENSOR PROTEIN NARX-RELATED"/>
    <property type="match status" value="1"/>
</dbReference>
<evidence type="ECO:0000259" key="11">
    <source>
        <dbReference type="Pfam" id="PF07730"/>
    </source>
</evidence>